<dbReference type="PANTHER" id="PTHR47260">
    <property type="entry name" value="UPF0644 PROTEIN PB2B4.06"/>
    <property type="match status" value="1"/>
</dbReference>
<feature type="domain" description="Thioesterase" evidence="2">
    <location>
        <begin position="79"/>
        <end position="156"/>
    </location>
</feature>
<dbReference type="GO" id="GO:0016787">
    <property type="term" value="F:hydrolase activity"/>
    <property type="evidence" value="ECO:0007669"/>
    <property type="project" value="UniProtKB-KW"/>
</dbReference>
<keyword evidence="4" id="KW-1185">Reference proteome</keyword>
<keyword evidence="1" id="KW-0378">Hydrolase</keyword>
<dbReference type="OrthoDB" id="506431at2759"/>
<organism evidence="3 4">
    <name type="scientific">Aspergillus bertholletiae</name>
    <dbReference type="NCBI Taxonomy" id="1226010"/>
    <lineage>
        <taxon>Eukaryota</taxon>
        <taxon>Fungi</taxon>
        <taxon>Dikarya</taxon>
        <taxon>Ascomycota</taxon>
        <taxon>Pezizomycotina</taxon>
        <taxon>Eurotiomycetes</taxon>
        <taxon>Eurotiomycetidae</taxon>
        <taxon>Eurotiales</taxon>
        <taxon>Aspergillaceae</taxon>
        <taxon>Aspergillus</taxon>
        <taxon>Aspergillus subgen. Circumdati</taxon>
    </lineage>
</organism>
<evidence type="ECO:0000313" key="4">
    <source>
        <dbReference type="Proteomes" id="UP000326198"/>
    </source>
</evidence>
<reference evidence="3 4" key="1">
    <citation type="submission" date="2019-04" db="EMBL/GenBank/DDBJ databases">
        <title>Friends and foes A comparative genomics studyof 23 Aspergillus species from section Flavi.</title>
        <authorList>
            <consortium name="DOE Joint Genome Institute"/>
            <person name="Kjaerbolling I."/>
            <person name="Vesth T."/>
            <person name="Frisvad J.C."/>
            <person name="Nybo J.L."/>
            <person name="Theobald S."/>
            <person name="Kildgaard S."/>
            <person name="Isbrandt T."/>
            <person name="Kuo A."/>
            <person name="Sato A."/>
            <person name="Lyhne E.K."/>
            <person name="Kogle M.E."/>
            <person name="Wiebenga A."/>
            <person name="Kun R.S."/>
            <person name="Lubbers R.J."/>
            <person name="Makela M.R."/>
            <person name="Barry K."/>
            <person name="Chovatia M."/>
            <person name="Clum A."/>
            <person name="Daum C."/>
            <person name="Haridas S."/>
            <person name="He G."/>
            <person name="LaButti K."/>
            <person name="Lipzen A."/>
            <person name="Mondo S."/>
            <person name="Riley R."/>
            <person name="Salamov A."/>
            <person name="Simmons B.A."/>
            <person name="Magnuson J.K."/>
            <person name="Henrissat B."/>
            <person name="Mortensen U.H."/>
            <person name="Larsen T.O."/>
            <person name="Devries R.P."/>
            <person name="Grigoriev I.V."/>
            <person name="Machida M."/>
            <person name="Baker S.E."/>
            <person name="Andersen M.R."/>
        </authorList>
    </citation>
    <scope>NUCLEOTIDE SEQUENCE [LARGE SCALE GENOMIC DNA]</scope>
    <source>
        <strain evidence="3 4">IBT 29228</strain>
    </source>
</reference>
<dbReference type="InterPro" id="IPR003736">
    <property type="entry name" value="PAAI_dom"/>
</dbReference>
<dbReference type="InterPro" id="IPR029069">
    <property type="entry name" value="HotDog_dom_sf"/>
</dbReference>
<dbReference type="InterPro" id="IPR006683">
    <property type="entry name" value="Thioestr_dom"/>
</dbReference>
<dbReference type="SUPFAM" id="SSF54637">
    <property type="entry name" value="Thioesterase/thiol ester dehydrase-isomerase"/>
    <property type="match status" value="1"/>
</dbReference>
<dbReference type="AlphaFoldDB" id="A0A5N7APY8"/>
<dbReference type="Pfam" id="PF03061">
    <property type="entry name" value="4HBT"/>
    <property type="match status" value="1"/>
</dbReference>
<evidence type="ECO:0000256" key="1">
    <source>
        <dbReference type="ARBA" id="ARBA00022801"/>
    </source>
</evidence>
<evidence type="ECO:0000259" key="2">
    <source>
        <dbReference type="Pfam" id="PF03061"/>
    </source>
</evidence>
<protein>
    <submittedName>
        <fullName evidence="3">HotDog domain-containing protein</fullName>
    </submittedName>
</protein>
<dbReference type="Proteomes" id="UP000326198">
    <property type="component" value="Unassembled WGS sequence"/>
</dbReference>
<dbReference type="CDD" id="cd03443">
    <property type="entry name" value="PaaI_thioesterase"/>
    <property type="match status" value="1"/>
</dbReference>
<proteinExistence type="predicted"/>
<dbReference type="NCBIfam" id="TIGR00369">
    <property type="entry name" value="unchar_dom_1"/>
    <property type="match status" value="1"/>
</dbReference>
<sequence>MSTPLSYFQSIPWCADSLKHPDFRLHSSSESNPFREATKSNDTVKDRAFIYRASQNANGAESEGFMMMEVGYGISGRDGIAHGGFLATLMDEVTGGLIGALALDHGHGMRTASLNISYHKPLFARGYIIARAEVTKVERRKVWVKADIRDADGNICTTAEALFVMNRPSHC</sequence>
<accession>A0A5N7APY8</accession>
<evidence type="ECO:0000313" key="3">
    <source>
        <dbReference type="EMBL" id="KAE8371917.1"/>
    </source>
</evidence>
<dbReference type="EMBL" id="ML736387">
    <property type="protein sequence ID" value="KAE8371917.1"/>
    <property type="molecule type" value="Genomic_DNA"/>
</dbReference>
<dbReference type="Gene3D" id="3.10.129.10">
    <property type="entry name" value="Hotdog Thioesterase"/>
    <property type="match status" value="1"/>
</dbReference>
<dbReference type="PANTHER" id="PTHR47260:SF3">
    <property type="entry name" value="THIOESTERASE FAMILY PROTEIN (AFU_ORTHOLOGUE AFUA_7G03960)"/>
    <property type="match status" value="1"/>
</dbReference>
<name>A0A5N7APY8_9EURO</name>
<dbReference type="InterPro" id="IPR052061">
    <property type="entry name" value="PTE-AB_protein"/>
</dbReference>
<gene>
    <name evidence="3" type="ORF">BDV26DRAFT_275135</name>
</gene>